<evidence type="ECO:0000256" key="4">
    <source>
        <dbReference type="RuleBase" id="RU004003"/>
    </source>
</evidence>
<feature type="signal peptide" evidence="5">
    <location>
        <begin position="1"/>
        <end position="19"/>
    </location>
</feature>
<evidence type="ECO:0000313" key="9">
    <source>
        <dbReference type="Proteomes" id="UP000293421"/>
    </source>
</evidence>
<evidence type="ECO:0000313" key="10">
    <source>
        <dbReference type="Proteomes" id="UP000321325"/>
    </source>
</evidence>
<reference evidence="7 9" key="1">
    <citation type="submission" date="2019-02" db="EMBL/GenBank/DDBJ databases">
        <title>Use of ANI for Rapid Identification of Enteric Bacteria.</title>
        <authorList>
            <person name="Pruckler J."/>
            <person name="Lane C."/>
            <person name="Aubert R."/>
        </authorList>
    </citation>
    <scope>NUCLEOTIDE SEQUENCE [LARGE SCALE GENOMIC DNA]</scope>
    <source>
        <strain evidence="7 9">2014D-0083</strain>
    </source>
</reference>
<dbReference type="InterPro" id="IPR013358">
    <property type="entry name" value="Pilus_biogenesis_MshL"/>
</dbReference>
<evidence type="ECO:0000313" key="7">
    <source>
        <dbReference type="EMBL" id="QBL13898.1"/>
    </source>
</evidence>
<keyword evidence="10" id="KW-1185">Reference proteome</keyword>
<dbReference type="GO" id="GO:0009306">
    <property type="term" value="P:protein secretion"/>
    <property type="evidence" value="ECO:0007669"/>
    <property type="project" value="InterPro"/>
</dbReference>
<dbReference type="InterPro" id="IPR001775">
    <property type="entry name" value="GspD/PilQ"/>
</dbReference>
<evidence type="ECO:0000256" key="3">
    <source>
        <dbReference type="ARBA" id="ARBA00023136"/>
    </source>
</evidence>
<dbReference type="Proteomes" id="UP000293421">
    <property type="component" value="Chromosome"/>
</dbReference>
<reference evidence="8 10" key="2">
    <citation type="submission" date="2019-08" db="EMBL/GenBank/DDBJ databases">
        <title>Rapid identification of Enteric Bacteria from Whole Genome Sequences (WGS) using Average Nucleotide Identity (ANI).</title>
        <authorList>
            <person name="Lane C."/>
        </authorList>
    </citation>
    <scope>NUCLEOTIDE SEQUENCE [LARGE SCALE GENOMIC DNA]</scope>
    <source>
        <strain evidence="8 10">2010D-8464</strain>
    </source>
</reference>
<keyword evidence="3" id="KW-0472">Membrane</keyword>
<dbReference type="InterPro" id="IPR004846">
    <property type="entry name" value="T2SS/T3SS_dom"/>
</dbReference>
<dbReference type="Proteomes" id="UP000321325">
    <property type="component" value="Unassembled WGS sequence"/>
</dbReference>
<dbReference type="GO" id="GO:0016020">
    <property type="term" value="C:membrane"/>
    <property type="evidence" value="ECO:0007669"/>
    <property type="project" value="UniProtKB-SubCell"/>
</dbReference>
<dbReference type="AlphaFoldDB" id="A0AAE6CZM9"/>
<dbReference type="InterPro" id="IPR050810">
    <property type="entry name" value="Bact_Secretion_Sys_Channel"/>
</dbReference>
<comment type="subcellular location">
    <subcellularLocation>
        <location evidence="1">Membrane</location>
    </subcellularLocation>
</comment>
<accession>A0AAE6CZM9</accession>
<proteinExistence type="inferred from homology"/>
<evidence type="ECO:0000313" key="8">
    <source>
        <dbReference type="EMBL" id="TXK70724.1"/>
    </source>
</evidence>
<dbReference type="EMBL" id="CP037746">
    <property type="protein sequence ID" value="QBL13898.1"/>
    <property type="molecule type" value="Genomic_DNA"/>
</dbReference>
<sequence>MRKIIILLFISICFTQVFANSCHQRVFDISVDSKSTLLEILNELGKECGFSIIVKDSLAQKKLNTAQNYLHIRKMSLREIFNLLLKENNLAYDYEKNILKIYGKVVKTFKIHYISSIREGQSITKASVDSRPRQGEYEHSNKEADNLVISTDRFDFWEKIAEEIQALLDENTTKPIINTNAGIITLQATPYEITRVQNYLNDLNKRLKKQVLIDVSIVAVHLNKNHSSGINWQELAFRLNGDDKDFIINKGGIKNINLKANIQTQAIINLLQENGKTTVLSNPKLMALNNQQAIISIGDTINYQVKESSKGTENGSTISETYNNYSIFVGILLNILPEISDDHKIMLRINPSLSDFKYSVDNHRQNKPRNIAPDTIQKKLSTVVEVEDSQTLILGGLISKNSINNQNEINLLSKIPIFGLLFQGKQNIEDVSEIVFIIKPTIIKEDKKILNLKDLGFKNEDHMF</sequence>
<evidence type="ECO:0000256" key="5">
    <source>
        <dbReference type="SAM" id="SignalP"/>
    </source>
</evidence>
<dbReference type="PANTHER" id="PTHR30332:SF24">
    <property type="entry name" value="SECRETIN GSPD-RELATED"/>
    <property type="match status" value="1"/>
</dbReference>
<evidence type="ECO:0000259" key="6">
    <source>
        <dbReference type="Pfam" id="PF00263"/>
    </source>
</evidence>
<protein>
    <submittedName>
        <fullName evidence="7">Pilus (MSHA type) biogenesis protein MshL</fullName>
    </submittedName>
</protein>
<dbReference type="NCBIfam" id="TIGR02519">
    <property type="entry name" value="pilus_MshL"/>
    <property type="match status" value="1"/>
</dbReference>
<evidence type="ECO:0000256" key="2">
    <source>
        <dbReference type="ARBA" id="ARBA00022729"/>
    </source>
</evidence>
<gene>
    <name evidence="7" type="primary">mshL</name>
    <name evidence="7" type="ORF">A9460_06070</name>
    <name evidence="8" type="ORF">FVD15_01475</name>
</gene>
<dbReference type="PANTHER" id="PTHR30332">
    <property type="entry name" value="PROBABLE GENERAL SECRETION PATHWAY PROTEIN D"/>
    <property type="match status" value="1"/>
</dbReference>
<keyword evidence="2 5" id="KW-0732">Signal</keyword>
<organism evidence="7 9">
    <name type="scientific">Campylobacter volucris</name>
    <dbReference type="NCBI Taxonomy" id="1031542"/>
    <lineage>
        <taxon>Bacteria</taxon>
        <taxon>Pseudomonadati</taxon>
        <taxon>Campylobacterota</taxon>
        <taxon>Epsilonproteobacteria</taxon>
        <taxon>Campylobacterales</taxon>
        <taxon>Campylobacteraceae</taxon>
        <taxon>Campylobacter</taxon>
    </lineage>
</organism>
<dbReference type="PRINTS" id="PR00811">
    <property type="entry name" value="BCTERIALGSPD"/>
</dbReference>
<feature type="chain" id="PRO_5042082910" evidence="5">
    <location>
        <begin position="20"/>
        <end position="464"/>
    </location>
</feature>
<evidence type="ECO:0000256" key="1">
    <source>
        <dbReference type="ARBA" id="ARBA00004370"/>
    </source>
</evidence>
<dbReference type="Pfam" id="PF00263">
    <property type="entry name" value="Secretin"/>
    <property type="match status" value="1"/>
</dbReference>
<comment type="similarity">
    <text evidence="4">Belongs to the bacterial secretin family.</text>
</comment>
<feature type="domain" description="Type II/III secretion system secretin-like" evidence="6">
    <location>
        <begin position="271"/>
        <end position="444"/>
    </location>
</feature>
<dbReference type="GO" id="GO:0015627">
    <property type="term" value="C:type II protein secretion system complex"/>
    <property type="evidence" value="ECO:0007669"/>
    <property type="project" value="TreeGrafter"/>
</dbReference>
<name>A0AAE6CZM9_9BACT</name>
<dbReference type="EMBL" id="VRMB01000006">
    <property type="protein sequence ID" value="TXK70724.1"/>
    <property type="molecule type" value="Genomic_DNA"/>
</dbReference>